<reference evidence="5" key="1">
    <citation type="journal article" date="2019" name="Int. J. Syst. Evol. Microbiol.">
        <title>The Global Catalogue of Microorganisms (GCM) 10K type strain sequencing project: providing services to taxonomists for standard genome sequencing and annotation.</title>
        <authorList>
            <consortium name="The Broad Institute Genomics Platform"/>
            <consortium name="The Broad Institute Genome Sequencing Center for Infectious Disease"/>
            <person name="Wu L."/>
            <person name="Ma J."/>
        </authorList>
    </citation>
    <scope>NUCLEOTIDE SEQUENCE [LARGE SCALE GENOMIC DNA]</scope>
    <source>
        <strain evidence="5">CCUG 63287</strain>
    </source>
</reference>
<evidence type="ECO:0000313" key="5">
    <source>
        <dbReference type="Proteomes" id="UP001595987"/>
    </source>
</evidence>
<keyword evidence="2 4" id="KW-0378">Hydrolase</keyword>
<evidence type="ECO:0000313" key="4">
    <source>
        <dbReference type="EMBL" id="MFC4652417.1"/>
    </source>
</evidence>
<dbReference type="SUPFAM" id="SSF55811">
    <property type="entry name" value="Nudix"/>
    <property type="match status" value="1"/>
</dbReference>
<dbReference type="PROSITE" id="PS51462">
    <property type="entry name" value="NUDIX"/>
    <property type="match status" value="1"/>
</dbReference>
<dbReference type="CDD" id="cd04688">
    <property type="entry name" value="NUDIX_Hydrolase"/>
    <property type="match status" value="1"/>
</dbReference>
<dbReference type="PANTHER" id="PTHR43046:SF14">
    <property type="entry name" value="MUTT_NUDIX FAMILY PROTEIN"/>
    <property type="match status" value="1"/>
</dbReference>
<dbReference type="PANTHER" id="PTHR43046">
    <property type="entry name" value="GDP-MANNOSE MANNOSYL HYDROLASE"/>
    <property type="match status" value="1"/>
</dbReference>
<dbReference type="GO" id="GO:0016787">
    <property type="term" value="F:hydrolase activity"/>
    <property type="evidence" value="ECO:0007669"/>
    <property type="project" value="UniProtKB-KW"/>
</dbReference>
<evidence type="ECO:0000256" key="2">
    <source>
        <dbReference type="ARBA" id="ARBA00022801"/>
    </source>
</evidence>
<dbReference type="InterPro" id="IPR000086">
    <property type="entry name" value="NUDIX_hydrolase_dom"/>
</dbReference>
<comment type="caution">
    <text evidence="4">The sequence shown here is derived from an EMBL/GenBank/DDBJ whole genome shotgun (WGS) entry which is preliminary data.</text>
</comment>
<feature type="domain" description="Nudix hydrolase" evidence="3">
    <location>
        <begin position="20"/>
        <end position="153"/>
    </location>
</feature>
<gene>
    <name evidence="4" type="ORF">ACFO26_05790</name>
</gene>
<dbReference type="Pfam" id="PF00293">
    <property type="entry name" value="NUDIX"/>
    <property type="match status" value="1"/>
</dbReference>
<accession>A0ABV9JDM6</accession>
<dbReference type="RefSeq" id="WP_244842657.1">
    <property type="nucleotide sequence ID" value="NZ_BOVQ01000004.1"/>
</dbReference>
<dbReference type="EMBL" id="JBHSGD010000005">
    <property type="protein sequence ID" value="MFC4652417.1"/>
    <property type="molecule type" value="Genomic_DNA"/>
</dbReference>
<comment type="cofactor">
    <cofactor evidence="1">
        <name>Mg(2+)</name>
        <dbReference type="ChEBI" id="CHEBI:18420"/>
    </cofactor>
</comment>
<organism evidence="4 5">
    <name type="scientific">Lactococcus nasutitermitis</name>
    <dbReference type="NCBI Taxonomy" id="1652957"/>
    <lineage>
        <taxon>Bacteria</taxon>
        <taxon>Bacillati</taxon>
        <taxon>Bacillota</taxon>
        <taxon>Bacilli</taxon>
        <taxon>Lactobacillales</taxon>
        <taxon>Streptococcaceae</taxon>
        <taxon>Lactococcus</taxon>
    </lineage>
</organism>
<evidence type="ECO:0000259" key="3">
    <source>
        <dbReference type="PROSITE" id="PS51462"/>
    </source>
</evidence>
<evidence type="ECO:0000256" key="1">
    <source>
        <dbReference type="ARBA" id="ARBA00001946"/>
    </source>
</evidence>
<keyword evidence="5" id="KW-1185">Reference proteome</keyword>
<proteinExistence type="predicted"/>
<protein>
    <submittedName>
        <fullName evidence="4">NUDIX hydrolase</fullName>
    </submittedName>
</protein>
<dbReference type="Proteomes" id="UP001595987">
    <property type="component" value="Unassembled WGS sequence"/>
</dbReference>
<name>A0ABV9JDM6_9LACT</name>
<dbReference type="InterPro" id="IPR015797">
    <property type="entry name" value="NUDIX_hydrolase-like_dom_sf"/>
</dbReference>
<sequence length="163" mass="18804">MEEREIKVAEDWDFTVANEMCALRASGIVLRGDKILLDHVLDTGEYWLPGGHVKIGETTENALKREFQEEVQLELSELRLVAVTENFRHWQDFKTNFIEFIYSVKFDEGSYADLTGLTADDDNVEKRWVAISELSNLTICPTELPKFLTDLSKNVQHFVSKDF</sequence>
<dbReference type="Gene3D" id="3.90.79.10">
    <property type="entry name" value="Nucleoside Triphosphate Pyrophosphohydrolase"/>
    <property type="match status" value="1"/>
</dbReference>